<dbReference type="EMBL" id="CAJNAQ010000005">
    <property type="protein sequence ID" value="CAE6502271.1"/>
    <property type="molecule type" value="Genomic_DNA"/>
</dbReference>
<protein>
    <submittedName>
        <fullName evidence="1">Uncharacterized protein</fullName>
    </submittedName>
</protein>
<organism evidence="1 2">
    <name type="scientific">Candidatus Nitrosotenuis uzonensis</name>
    <dbReference type="NCBI Taxonomy" id="1407055"/>
    <lineage>
        <taxon>Archaea</taxon>
        <taxon>Nitrososphaerota</taxon>
        <taxon>Candidatus Nitrosotenuis</taxon>
    </lineage>
</organism>
<proteinExistence type="predicted"/>
<accession>A0A812EYD0</accession>
<gene>
    <name evidence="1" type="ORF">NUZ5A_51260</name>
</gene>
<evidence type="ECO:0000313" key="1">
    <source>
        <dbReference type="EMBL" id="CAE6502271.1"/>
    </source>
</evidence>
<comment type="caution">
    <text evidence="1">The sequence shown here is derived from an EMBL/GenBank/DDBJ whole genome shotgun (WGS) entry which is preliminary data.</text>
</comment>
<name>A0A812EYD0_9ARCH</name>
<sequence>MSKPKHKEVIQSMLTLFTKESSIRNLKDPHLKYGYSDKKKRPALKDMCYYGHYNKRGFRLSIDRKKGTISLSDKKKMLFGNGF</sequence>
<dbReference type="Gene3D" id="3.30.70.3570">
    <property type="entry name" value="MvaI/BcnI restriction endonuclease, recognition domain"/>
    <property type="match status" value="1"/>
</dbReference>
<dbReference type="InterPro" id="IPR043005">
    <property type="entry name" value="MvaI_BcnI_rec"/>
</dbReference>
<reference evidence="1" key="1">
    <citation type="submission" date="2021-02" db="EMBL/GenBank/DDBJ databases">
        <authorList>
            <person name="Han P."/>
        </authorList>
    </citation>
    <scope>NUCLEOTIDE SEQUENCE</scope>
    <source>
        <strain evidence="1">Candidatus Nitrosotenuis uzonensis 5A</strain>
    </source>
</reference>
<dbReference type="Proteomes" id="UP000655759">
    <property type="component" value="Unassembled WGS sequence"/>
</dbReference>
<evidence type="ECO:0000313" key="2">
    <source>
        <dbReference type="Proteomes" id="UP000655759"/>
    </source>
</evidence>
<dbReference type="AlphaFoldDB" id="A0A812EYD0"/>